<dbReference type="AlphaFoldDB" id="A0A0V8RTK8"/>
<dbReference type="OrthoDB" id="15336at2157"/>
<organism evidence="1 2">
    <name type="scientific">Pyrodictium occultum</name>
    <dbReference type="NCBI Taxonomy" id="2309"/>
    <lineage>
        <taxon>Archaea</taxon>
        <taxon>Thermoproteota</taxon>
        <taxon>Thermoprotei</taxon>
        <taxon>Desulfurococcales</taxon>
        <taxon>Pyrodictiaceae</taxon>
        <taxon>Pyrodictium</taxon>
    </lineage>
</organism>
<gene>
    <name evidence="1" type="ORF">CF15_00110</name>
</gene>
<dbReference type="Proteomes" id="UP000053352">
    <property type="component" value="Unassembled WGS sequence"/>
</dbReference>
<accession>A0A0V8RTK8</accession>
<dbReference type="STRING" id="2309.CF15_00110"/>
<protein>
    <submittedName>
        <fullName evidence="1">Uncharacterized protein</fullName>
    </submittedName>
</protein>
<evidence type="ECO:0000313" key="1">
    <source>
        <dbReference type="EMBL" id="KSW11314.1"/>
    </source>
</evidence>
<dbReference type="RefSeq" id="WP_058369987.1">
    <property type="nucleotide sequence ID" value="NZ_LNTB01000001.1"/>
</dbReference>
<sequence length="168" mass="18866">MPVPPAAEHPSIVEAWRGVTEYWYENFRRVLVVRAGGCTVLSIDVYRKLDGIPPGYRVAGRLQAPDAPVELIYLEAPELARSLESLGLRPDRVELVVVHSSGEAGDRYEAGNVRITCCSSACGGLSYSDVYRLYRRIVEAVEGRDPEEKPLRAPEPVERVYMHRLSRR</sequence>
<proteinExistence type="predicted"/>
<name>A0A0V8RTK8_PYROC</name>
<reference evidence="1 2" key="1">
    <citation type="submission" date="2015-11" db="EMBL/GenBank/DDBJ databases">
        <title>Genome sequence of Pyrodictium occultum PL-19, a marine hyperthermophilic archaeon isolated from Volcano, Italy.</title>
        <authorList>
            <person name="Utturkar S."/>
            <person name="Huber H."/>
            <person name="Leptihn S."/>
            <person name="Brown S."/>
            <person name="Stetter K.O."/>
            <person name="Podar M."/>
        </authorList>
    </citation>
    <scope>NUCLEOTIDE SEQUENCE [LARGE SCALE GENOMIC DNA]</scope>
    <source>
        <strain evidence="1 2">PL-19</strain>
    </source>
</reference>
<keyword evidence="2" id="KW-1185">Reference proteome</keyword>
<dbReference type="EMBL" id="LNTB01000001">
    <property type="protein sequence ID" value="KSW11314.1"/>
    <property type="molecule type" value="Genomic_DNA"/>
</dbReference>
<evidence type="ECO:0000313" key="2">
    <source>
        <dbReference type="Proteomes" id="UP000053352"/>
    </source>
</evidence>
<comment type="caution">
    <text evidence="1">The sequence shown here is derived from an EMBL/GenBank/DDBJ whole genome shotgun (WGS) entry which is preliminary data.</text>
</comment>